<dbReference type="PANTHER" id="PTHR11228">
    <property type="entry name" value="RADICAL SAM DOMAIN PROTEIN"/>
    <property type="match status" value="1"/>
</dbReference>
<dbReference type="SUPFAM" id="SSF102114">
    <property type="entry name" value="Radical SAM enzymes"/>
    <property type="match status" value="1"/>
</dbReference>
<dbReference type="OrthoDB" id="5414041at2"/>
<evidence type="ECO:0000256" key="3">
    <source>
        <dbReference type="ARBA" id="ARBA00022723"/>
    </source>
</evidence>
<dbReference type="AlphaFoldDB" id="A0A6N7PMZ9"/>
<evidence type="ECO:0000313" key="6">
    <source>
        <dbReference type="EMBL" id="MRG91660.1"/>
    </source>
</evidence>
<dbReference type="InterPro" id="IPR013785">
    <property type="entry name" value="Aldolase_TIM"/>
</dbReference>
<proteinExistence type="predicted"/>
<sequence length="571" mass="63592">MVDELLTKTVERFGVSFCVVGSMAAALSGLPVTPRDIDLYLPNTIDVRDFSNDVLEPLGYSELSDEVWRREGQSLALSSPVLAKQRNPIFGHFEAELGWHFSDVHWRTVELPSGHRTQVPGPCLSMLLKLKSIGDKIWLVANLDSAPDLQSFWREMLTRDIGLLELELMHAREAYQVEPVVALLRERERPAEVALALRRAGRFAREVLCESDARTVLDDWLRLLHFFTVLWDLPQNNEDMPNGYAERLELVRARGDVQLLVDRQSGVVIERTDGPRGDVPAAPTFLHVQLNASCNMKCAHCPYPMTGESLDLDVLQARLSEAAQVGIVQVNFGEGAEALLYDRLSSALRMTRAHGMIPNLSTNLSLEPSDELWSTILECCGAVAVSIDEYHFKSLARDGIPSAIARRIKRLVTGGVSVTINTVYETGKLEDIAHIVDQVADLGAATLCLIRRMHDDGPMYRPTPIGDLRVLHGMISRAVKRQLVVTFHATDPIAWILPLGDRRGPLAEPYWAEARDTIFLDPLGGLRPSALSQAEERILGSIPQAWCSPVFYEFRARTRTSINRFLSGGPP</sequence>
<evidence type="ECO:0000256" key="2">
    <source>
        <dbReference type="ARBA" id="ARBA00022691"/>
    </source>
</evidence>
<dbReference type="InterPro" id="IPR050377">
    <property type="entry name" value="Radical_SAM_PqqE_MftC-like"/>
</dbReference>
<evidence type="ECO:0000256" key="4">
    <source>
        <dbReference type="ARBA" id="ARBA00023004"/>
    </source>
</evidence>
<dbReference type="Gene3D" id="3.20.20.70">
    <property type="entry name" value="Aldolase class I"/>
    <property type="match status" value="1"/>
</dbReference>
<organism evidence="6 7">
    <name type="scientific">Polyangium spumosum</name>
    <dbReference type="NCBI Taxonomy" id="889282"/>
    <lineage>
        <taxon>Bacteria</taxon>
        <taxon>Pseudomonadati</taxon>
        <taxon>Myxococcota</taxon>
        <taxon>Polyangia</taxon>
        <taxon>Polyangiales</taxon>
        <taxon>Polyangiaceae</taxon>
        <taxon>Polyangium</taxon>
    </lineage>
</organism>
<comment type="cofactor">
    <cofactor evidence="1">
        <name>[4Fe-4S] cluster</name>
        <dbReference type="ChEBI" id="CHEBI:49883"/>
    </cofactor>
</comment>
<keyword evidence="3" id="KW-0479">Metal-binding</keyword>
<dbReference type="Gene3D" id="3.30.460.40">
    <property type="match status" value="1"/>
</dbReference>
<dbReference type="PANTHER" id="PTHR11228:SF35">
    <property type="entry name" value="MOLYBDENUM COFACTOR BIOSYNTHESIS PROTEIN A-RELATED"/>
    <property type="match status" value="1"/>
</dbReference>
<dbReference type="RefSeq" id="WP_153818549.1">
    <property type="nucleotide sequence ID" value="NZ_WJIE01000002.1"/>
</dbReference>
<dbReference type="EMBL" id="WJIE01000002">
    <property type="protein sequence ID" value="MRG91660.1"/>
    <property type="molecule type" value="Genomic_DNA"/>
</dbReference>
<keyword evidence="5" id="KW-0411">Iron-sulfur</keyword>
<reference evidence="6 7" key="1">
    <citation type="submission" date="2019-10" db="EMBL/GenBank/DDBJ databases">
        <title>A soil myxobacterium in the family Polyangiaceae.</title>
        <authorList>
            <person name="Li Y."/>
            <person name="Wang J."/>
        </authorList>
    </citation>
    <scope>NUCLEOTIDE SEQUENCE [LARGE SCALE GENOMIC DNA]</scope>
    <source>
        <strain evidence="6 7">DSM 14734</strain>
    </source>
</reference>
<dbReference type="CDD" id="cd01335">
    <property type="entry name" value="Radical_SAM"/>
    <property type="match status" value="1"/>
</dbReference>
<evidence type="ECO:0000256" key="1">
    <source>
        <dbReference type="ARBA" id="ARBA00001966"/>
    </source>
</evidence>
<gene>
    <name evidence="6" type="ORF">GF068_06940</name>
</gene>
<evidence type="ECO:0000313" key="7">
    <source>
        <dbReference type="Proteomes" id="UP000440224"/>
    </source>
</evidence>
<dbReference type="InterPro" id="IPR007197">
    <property type="entry name" value="rSAM"/>
</dbReference>
<evidence type="ECO:0008006" key="8">
    <source>
        <dbReference type="Google" id="ProtNLM"/>
    </source>
</evidence>
<dbReference type="InterPro" id="IPR058240">
    <property type="entry name" value="rSAM_sf"/>
</dbReference>
<dbReference type="SUPFAM" id="SSF81301">
    <property type="entry name" value="Nucleotidyltransferase"/>
    <property type="match status" value="1"/>
</dbReference>
<evidence type="ECO:0000256" key="5">
    <source>
        <dbReference type="ARBA" id="ARBA00023014"/>
    </source>
</evidence>
<comment type="caution">
    <text evidence="6">The sequence shown here is derived from an EMBL/GenBank/DDBJ whole genome shotgun (WGS) entry which is preliminary data.</text>
</comment>
<keyword evidence="2" id="KW-0949">S-adenosyl-L-methionine</keyword>
<dbReference type="Proteomes" id="UP000440224">
    <property type="component" value="Unassembled WGS sequence"/>
</dbReference>
<protein>
    <recommendedName>
        <fullName evidence="8">Radical SAM core domain-containing protein</fullName>
    </recommendedName>
</protein>
<dbReference type="SFLD" id="SFLDS00029">
    <property type="entry name" value="Radical_SAM"/>
    <property type="match status" value="1"/>
</dbReference>
<accession>A0A6N7PMZ9</accession>
<dbReference type="GO" id="GO:0003824">
    <property type="term" value="F:catalytic activity"/>
    <property type="evidence" value="ECO:0007669"/>
    <property type="project" value="InterPro"/>
</dbReference>
<dbReference type="GO" id="GO:0051536">
    <property type="term" value="F:iron-sulfur cluster binding"/>
    <property type="evidence" value="ECO:0007669"/>
    <property type="project" value="UniProtKB-KW"/>
</dbReference>
<keyword evidence="4" id="KW-0408">Iron</keyword>
<dbReference type="InterPro" id="IPR043519">
    <property type="entry name" value="NT_sf"/>
</dbReference>
<keyword evidence="7" id="KW-1185">Reference proteome</keyword>
<dbReference type="GO" id="GO:0046872">
    <property type="term" value="F:metal ion binding"/>
    <property type="evidence" value="ECO:0007669"/>
    <property type="project" value="UniProtKB-KW"/>
</dbReference>
<name>A0A6N7PMZ9_9BACT</name>